<dbReference type="Pfam" id="PF02581">
    <property type="entry name" value="TMP-TENI"/>
    <property type="match status" value="1"/>
</dbReference>
<feature type="binding site" evidence="10">
    <location>
        <position position="71"/>
    </location>
    <ligand>
        <name>Mg(2+)</name>
        <dbReference type="ChEBI" id="CHEBI:18420"/>
    </ligand>
</feature>
<dbReference type="PANTHER" id="PTHR20857:SF23">
    <property type="entry name" value="THIAMINE BIOSYNTHETIC BIFUNCTIONAL ENZYME"/>
    <property type="match status" value="1"/>
</dbReference>
<evidence type="ECO:0000256" key="6">
    <source>
        <dbReference type="ARBA" id="ARBA00022977"/>
    </source>
</evidence>
<evidence type="ECO:0000256" key="11">
    <source>
        <dbReference type="RuleBase" id="RU003826"/>
    </source>
</evidence>
<protein>
    <recommendedName>
        <fullName evidence="10">Thiamine-phosphate synthase</fullName>
        <shortName evidence="10">TP synthase</shortName>
        <shortName evidence="10">TPS</shortName>
        <ecNumber evidence="10">2.5.1.3</ecNumber>
    </recommendedName>
    <alternativeName>
        <fullName evidence="10">Thiamine-phosphate pyrophosphorylase</fullName>
        <shortName evidence="10">TMP pyrophosphorylase</shortName>
        <shortName evidence="10">TMP-PPase</shortName>
    </alternativeName>
</protein>
<evidence type="ECO:0000256" key="7">
    <source>
        <dbReference type="ARBA" id="ARBA00047334"/>
    </source>
</evidence>
<keyword evidence="5 10" id="KW-0460">Magnesium</keyword>
<keyword evidence="3 10" id="KW-0808">Transferase</keyword>
<feature type="domain" description="Thiamine phosphate synthase/TenI" evidence="13">
    <location>
        <begin position="8"/>
        <end position="188"/>
    </location>
</feature>
<feature type="binding site" evidence="10">
    <location>
        <begin position="134"/>
        <end position="136"/>
    </location>
    <ligand>
        <name>2-[(2R,5Z)-2-carboxy-4-methylthiazol-5(2H)-ylidene]ethyl phosphate</name>
        <dbReference type="ChEBI" id="CHEBI:62899"/>
    </ligand>
</feature>
<dbReference type="CDD" id="cd00564">
    <property type="entry name" value="TMP_TenI"/>
    <property type="match status" value="1"/>
</dbReference>
<dbReference type="GO" id="GO:0009228">
    <property type="term" value="P:thiamine biosynthetic process"/>
    <property type="evidence" value="ECO:0007669"/>
    <property type="project" value="UniProtKB-KW"/>
</dbReference>
<feature type="binding site" evidence="10">
    <location>
        <position position="108"/>
    </location>
    <ligand>
        <name>4-amino-2-methyl-5-(diphosphooxymethyl)pyrimidine</name>
        <dbReference type="ChEBI" id="CHEBI:57841"/>
    </ligand>
</feature>
<comment type="catalytic activity">
    <reaction evidence="8 10 11">
        <text>2-(2-carboxy-4-methylthiazol-5-yl)ethyl phosphate + 4-amino-2-methyl-5-(diphosphooxymethyl)pyrimidine + 2 H(+) = thiamine phosphate + CO2 + diphosphate</text>
        <dbReference type="Rhea" id="RHEA:47848"/>
        <dbReference type="ChEBI" id="CHEBI:15378"/>
        <dbReference type="ChEBI" id="CHEBI:16526"/>
        <dbReference type="ChEBI" id="CHEBI:33019"/>
        <dbReference type="ChEBI" id="CHEBI:37575"/>
        <dbReference type="ChEBI" id="CHEBI:57841"/>
        <dbReference type="ChEBI" id="CHEBI:62890"/>
        <dbReference type="EC" id="2.5.1.3"/>
    </reaction>
</comment>
<dbReference type="AlphaFoldDB" id="A0A3E1NLG1"/>
<dbReference type="InterPro" id="IPR034291">
    <property type="entry name" value="TMP_synthase"/>
</dbReference>
<dbReference type="FunFam" id="3.20.20.70:FF:000096">
    <property type="entry name" value="Thiamine-phosphate synthase"/>
    <property type="match status" value="1"/>
</dbReference>
<feature type="binding site" evidence="10">
    <location>
        <position position="137"/>
    </location>
    <ligand>
        <name>4-amino-2-methyl-5-(diphosphooxymethyl)pyrimidine</name>
        <dbReference type="ChEBI" id="CHEBI:57841"/>
    </ligand>
</feature>
<dbReference type="GO" id="GO:0005737">
    <property type="term" value="C:cytoplasm"/>
    <property type="evidence" value="ECO:0007669"/>
    <property type="project" value="TreeGrafter"/>
</dbReference>
<evidence type="ECO:0000256" key="4">
    <source>
        <dbReference type="ARBA" id="ARBA00022723"/>
    </source>
</evidence>
<evidence type="ECO:0000256" key="9">
    <source>
        <dbReference type="ARBA" id="ARBA00047883"/>
    </source>
</evidence>
<dbReference type="OrthoDB" id="9812206at2"/>
<comment type="similarity">
    <text evidence="10 11">Belongs to the thiamine-phosphate synthase family.</text>
</comment>
<dbReference type="HAMAP" id="MF_00097">
    <property type="entry name" value="TMP_synthase"/>
    <property type="match status" value="1"/>
</dbReference>
<keyword evidence="4 10" id="KW-0479">Metal-binding</keyword>
<keyword evidence="15" id="KW-1185">Reference proteome</keyword>
<gene>
    <name evidence="10 14" type="primary">thiE</name>
    <name evidence="14" type="ORF">DXN05_07490</name>
</gene>
<dbReference type="GO" id="GO:0004789">
    <property type="term" value="F:thiamine-phosphate diphosphorylase activity"/>
    <property type="evidence" value="ECO:0007669"/>
    <property type="project" value="UniProtKB-UniRule"/>
</dbReference>
<comment type="cofactor">
    <cofactor evidence="10">
        <name>Mg(2+)</name>
        <dbReference type="ChEBI" id="CHEBI:18420"/>
    </cofactor>
    <text evidence="10">Binds 1 Mg(2+) ion per subunit.</text>
</comment>
<accession>A0A3E1NLG1</accession>
<reference evidence="14 15" key="1">
    <citation type="submission" date="2018-08" db="EMBL/GenBank/DDBJ databases">
        <title>Chitinophagaceae sp. K23C18032701, a novel bacterium isolated from forest soil.</title>
        <authorList>
            <person name="Wang C."/>
        </authorList>
    </citation>
    <scope>NUCLEOTIDE SEQUENCE [LARGE SCALE GENOMIC DNA]</scope>
    <source>
        <strain evidence="14 15">K23C18032701</strain>
    </source>
</reference>
<evidence type="ECO:0000313" key="15">
    <source>
        <dbReference type="Proteomes" id="UP000261284"/>
    </source>
</evidence>
<feature type="binding site" evidence="10">
    <location>
        <position position="70"/>
    </location>
    <ligand>
        <name>4-amino-2-methyl-5-(diphosphooxymethyl)pyrimidine</name>
        <dbReference type="ChEBI" id="CHEBI:57841"/>
    </ligand>
</feature>
<evidence type="ECO:0000313" key="14">
    <source>
        <dbReference type="EMBL" id="RFM28628.1"/>
    </source>
</evidence>
<dbReference type="EC" id="2.5.1.3" evidence="10"/>
<dbReference type="GO" id="GO:0009229">
    <property type="term" value="P:thiamine diphosphate biosynthetic process"/>
    <property type="evidence" value="ECO:0007669"/>
    <property type="project" value="UniProtKB-UniRule"/>
</dbReference>
<proteinExistence type="inferred from homology"/>
<dbReference type="EMBL" id="QTJU01000002">
    <property type="protein sequence ID" value="RFM28628.1"/>
    <property type="molecule type" value="Genomic_DNA"/>
</dbReference>
<dbReference type="InterPro" id="IPR036206">
    <property type="entry name" value="ThiamineP_synth_sf"/>
</dbReference>
<comment type="function">
    <text evidence="1 10">Condenses 4-methyl-5-(beta-hydroxyethyl)thiazole monophosphate (THZ-P) and 2-methyl-4-amino-5-hydroxymethyl pyrimidine pyrophosphate (HMP-PP) to form thiamine monophosphate (TMP).</text>
</comment>
<evidence type="ECO:0000259" key="13">
    <source>
        <dbReference type="Pfam" id="PF02581"/>
    </source>
</evidence>
<dbReference type="Gene3D" id="3.20.20.70">
    <property type="entry name" value="Aldolase class I"/>
    <property type="match status" value="1"/>
</dbReference>
<feature type="binding site" evidence="10">
    <location>
        <begin position="185"/>
        <end position="186"/>
    </location>
    <ligand>
        <name>2-[(2R,5Z)-2-carboxy-4-methylthiazol-5(2H)-ylidene]ethyl phosphate</name>
        <dbReference type="ChEBI" id="CHEBI:62899"/>
    </ligand>
</feature>
<comment type="caution">
    <text evidence="10">Lacks conserved residue(s) required for the propagation of feature annotation.</text>
</comment>
<dbReference type="InterPro" id="IPR013785">
    <property type="entry name" value="Aldolase_TIM"/>
</dbReference>
<evidence type="ECO:0000256" key="1">
    <source>
        <dbReference type="ARBA" id="ARBA00003814"/>
    </source>
</evidence>
<dbReference type="InterPro" id="IPR022998">
    <property type="entry name" value="ThiamineP_synth_TenI"/>
</dbReference>
<feature type="binding site" evidence="10">
    <location>
        <begin position="38"/>
        <end position="42"/>
    </location>
    <ligand>
        <name>4-amino-2-methyl-5-(diphosphooxymethyl)pyrimidine</name>
        <dbReference type="ChEBI" id="CHEBI:57841"/>
    </ligand>
</feature>
<dbReference type="NCBIfam" id="TIGR00693">
    <property type="entry name" value="thiE"/>
    <property type="match status" value="1"/>
</dbReference>
<name>A0A3E1NLG1_9BACT</name>
<dbReference type="Proteomes" id="UP000261284">
    <property type="component" value="Unassembled WGS sequence"/>
</dbReference>
<evidence type="ECO:0000256" key="2">
    <source>
        <dbReference type="ARBA" id="ARBA00005165"/>
    </source>
</evidence>
<comment type="catalytic activity">
    <reaction evidence="7 10 11">
        <text>4-methyl-5-(2-phosphooxyethyl)-thiazole + 4-amino-2-methyl-5-(diphosphooxymethyl)pyrimidine + H(+) = thiamine phosphate + diphosphate</text>
        <dbReference type="Rhea" id="RHEA:22328"/>
        <dbReference type="ChEBI" id="CHEBI:15378"/>
        <dbReference type="ChEBI" id="CHEBI:33019"/>
        <dbReference type="ChEBI" id="CHEBI:37575"/>
        <dbReference type="ChEBI" id="CHEBI:57841"/>
        <dbReference type="ChEBI" id="CHEBI:58296"/>
        <dbReference type="EC" id="2.5.1.3"/>
    </reaction>
</comment>
<comment type="caution">
    <text evidence="14">The sequence shown here is derived from an EMBL/GenBank/DDBJ whole genome shotgun (WGS) entry which is preliminary data.</text>
</comment>
<dbReference type="GO" id="GO:0000287">
    <property type="term" value="F:magnesium ion binding"/>
    <property type="evidence" value="ECO:0007669"/>
    <property type="project" value="UniProtKB-UniRule"/>
</dbReference>
<feature type="binding site" evidence="10">
    <location>
        <position position="90"/>
    </location>
    <ligand>
        <name>Mg(2+)</name>
        <dbReference type="ChEBI" id="CHEBI:18420"/>
    </ligand>
</feature>
<comment type="catalytic activity">
    <reaction evidence="9 10 11">
        <text>2-[(2R,5Z)-2-carboxy-4-methylthiazol-5(2H)-ylidene]ethyl phosphate + 4-amino-2-methyl-5-(diphosphooxymethyl)pyrimidine + 2 H(+) = thiamine phosphate + CO2 + diphosphate</text>
        <dbReference type="Rhea" id="RHEA:47844"/>
        <dbReference type="ChEBI" id="CHEBI:15378"/>
        <dbReference type="ChEBI" id="CHEBI:16526"/>
        <dbReference type="ChEBI" id="CHEBI:33019"/>
        <dbReference type="ChEBI" id="CHEBI:37575"/>
        <dbReference type="ChEBI" id="CHEBI:57841"/>
        <dbReference type="ChEBI" id="CHEBI:62899"/>
        <dbReference type="EC" id="2.5.1.3"/>
    </reaction>
</comment>
<dbReference type="RefSeq" id="WP_116846618.1">
    <property type="nucleotide sequence ID" value="NZ_QTJU01000002.1"/>
</dbReference>
<evidence type="ECO:0000256" key="10">
    <source>
        <dbReference type="HAMAP-Rule" id="MF_00097"/>
    </source>
</evidence>
<keyword evidence="6 10" id="KW-0784">Thiamine biosynthesis</keyword>
<organism evidence="14 15">
    <name type="scientific">Deminuibacter soli</name>
    <dbReference type="NCBI Taxonomy" id="2291815"/>
    <lineage>
        <taxon>Bacteria</taxon>
        <taxon>Pseudomonadati</taxon>
        <taxon>Bacteroidota</taxon>
        <taxon>Chitinophagia</taxon>
        <taxon>Chitinophagales</taxon>
        <taxon>Chitinophagaceae</taxon>
        <taxon>Deminuibacter</taxon>
    </lineage>
</organism>
<comment type="pathway">
    <text evidence="2 10 12">Cofactor biosynthesis; thiamine diphosphate biosynthesis; thiamine phosphate from 4-amino-2-methyl-5-diphosphomethylpyrimidine and 4-methyl-5-(2-phosphoethyl)-thiazole: step 1/1.</text>
</comment>
<evidence type="ECO:0000256" key="8">
    <source>
        <dbReference type="ARBA" id="ARBA00047851"/>
    </source>
</evidence>
<evidence type="ECO:0000256" key="12">
    <source>
        <dbReference type="RuleBase" id="RU004253"/>
    </source>
</evidence>
<dbReference type="PANTHER" id="PTHR20857">
    <property type="entry name" value="THIAMINE-PHOSPHATE PYROPHOSPHORYLASE"/>
    <property type="match status" value="1"/>
</dbReference>
<sequence>MQAFPYKLYLVTDERACLGRNFFDVVEQAVKGGVDLVQLREKQLDDAAFLTKALRLKELLDRYNVPLIINDHVSVAMQTGSAGLHVGNSDTAPAQVKAQWPSCLLGYSIEYLQQLQTVQAQVSDYLAVSPVFATGTKQDTVTVWGLEGIAQIRSQTNKPLVAIGNINEQNAAAVIAAGADCLAVVSAICSAENPAKAAAQLREAIEQVTK</sequence>
<dbReference type="UniPathway" id="UPA00060">
    <property type="reaction ID" value="UER00141"/>
</dbReference>
<evidence type="ECO:0000256" key="5">
    <source>
        <dbReference type="ARBA" id="ARBA00022842"/>
    </source>
</evidence>
<evidence type="ECO:0000256" key="3">
    <source>
        <dbReference type="ARBA" id="ARBA00022679"/>
    </source>
</evidence>
<dbReference type="SUPFAM" id="SSF51391">
    <property type="entry name" value="Thiamin phosphate synthase"/>
    <property type="match status" value="1"/>
</dbReference>